<evidence type="ECO:0000256" key="3">
    <source>
        <dbReference type="ARBA" id="ARBA00022801"/>
    </source>
</evidence>
<comment type="similarity">
    <text evidence="1">Belongs to the ADP-ribosyl cyclase family.</text>
</comment>
<evidence type="ECO:0000256" key="1">
    <source>
        <dbReference type="ARBA" id="ARBA00005406"/>
    </source>
</evidence>
<dbReference type="KEGG" id="bgt:106074506"/>
<keyword evidence="4" id="KW-0520">NAD</keyword>
<name>A0A2C9KSI8_BIOGL</name>
<dbReference type="SUPFAM" id="SSF52309">
    <property type="entry name" value="N-(deoxy)ribosyltransferase-like"/>
    <property type="match status" value="1"/>
</dbReference>
<keyword evidence="3" id="KW-0378">Hydrolase</keyword>
<sequence>MVGYDKSHYCVLHYHLLLHRVVCGNGTLVTLQNDVEARGMTYTCDDNPDSVMYLLCAEKPDCRECKLAKALASGQLSYNSTVITPDYIMG</sequence>
<dbReference type="InterPro" id="IPR003193">
    <property type="entry name" value="ADP-ribosyl_cyclase"/>
</dbReference>
<dbReference type="Pfam" id="PF02267">
    <property type="entry name" value="Rib_hydrolayse"/>
    <property type="match status" value="1"/>
</dbReference>
<proteinExistence type="inferred from homology"/>
<dbReference type="VEuPathDB" id="VectorBase:BGLAX_039993"/>
<dbReference type="AlphaFoldDB" id="A0A2C9KSI8"/>
<dbReference type="VEuPathDB" id="VectorBase:BGLB023014"/>
<evidence type="ECO:0000256" key="2">
    <source>
        <dbReference type="ARBA" id="ARBA00022679"/>
    </source>
</evidence>
<dbReference type="Gene3D" id="3.40.50.720">
    <property type="entry name" value="NAD(P)-binding Rossmann-like Domain"/>
    <property type="match status" value="1"/>
</dbReference>
<reference evidence="6" key="1">
    <citation type="submission" date="2020-05" db="UniProtKB">
        <authorList>
            <consortium name="EnsemblMetazoa"/>
        </authorList>
    </citation>
    <scope>IDENTIFICATION</scope>
    <source>
        <strain evidence="6">BB02</strain>
    </source>
</reference>
<dbReference type="EnsemblMetazoa" id="BGLB023014-RA">
    <property type="protein sequence ID" value="BGLB023014-PA"/>
    <property type="gene ID" value="BGLB023014"/>
</dbReference>
<dbReference type="Proteomes" id="UP000076420">
    <property type="component" value="Unassembled WGS sequence"/>
</dbReference>
<evidence type="ECO:0000256" key="4">
    <source>
        <dbReference type="ARBA" id="ARBA00023027"/>
    </source>
</evidence>
<protein>
    <submittedName>
        <fullName evidence="6">Uncharacterized protein</fullName>
    </submittedName>
</protein>
<gene>
    <name evidence="6" type="primary">106074506</name>
</gene>
<dbReference type="GO" id="GO:0061809">
    <property type="term" value="F:NAD+ nucleosidase activity, cyclic ADP-ribose generating"/>
    <property type="evidence" value="ECO:0007669"/>
    <property type="project" value="InterPro"/>
</dbReference>
<accession>A0A2C9KSI8</accession>
<evidence type="ECO:0000256" key="5">
    <source>
        <dbReference type="ARBA" id="ARBA00023157"/>
    </source>
</evidence>
<dbReference type="GO" id="GO:0016020">
    <property type="term" value="C:membrane"/>
    <property type="evidence" value="ECO:0007669"/>
    <property type="project" value="UniProtKB-ARBA"/>
</dbReference>
<keyword evidence="2" id="KW-0808">Transferase</keyword>
<keyword evidence="5" id="KW-1015">Disulfide bond</keyword>
<organism evidence="6 7">
    <name type="scientific">Biomphalaria glabrata</name>
    <name type="common">Bloodfluke planorb</name>
    <name type="synonym">Freshwater snail</name>
    <dbReference type="NCBI Taxonomy" id="6526"/>
    <lineage>
        <taxon>Eukaryota</taxon>
        <taxon>Metazoa</taxon>
        <taxon>Spiralia</taxon>
        <taxon>Lophotrochozoa</taxon>
        <taxon>Mollusca</taxon>
        <taxon>Gastropoda</taxon>
        <taxon>Heterobranchia</taxon>
        <taxon>Euthyneura</taxon>
        <taxon>Panpulmonata</taxon>
        <taxon>Hygrophila</taxon>
        <taxon>Lymnaeoidea</taxon>
        <taxon>Planorbidae</taxon>
        <taxon>Biomphalaria</taxon>
    </lineage>
</organism>
<evidence type="ECO:0000313" key="6">
    <source>
        <dbReference type="EnsemblMetazoa" id="BGLB023014-PA"/>
    </source>
</evidence>
<evidence type="ECO:0000313" key="7">
    <source>
        <dbReference type="Proteomes" id="UP000076420"/>
    </source>
</evidence>
<dbReference type="GO" id="GO:0016740">
    <property type="term" value="F:transferase activity"/>
    <property type="evidence" value="ECO:0007669"/>
    <property type="project" value="UniProtKB-KW"/>
</dbReference>